<name>A0ABT1IFY5_9PSEU</name>
<sequence>MADSAWRGLVLAAHHRLRAELADAVTDWAAAGVVVRFDEPEALFTDLVDIPALLVPAASEPDRELVRSLRRSRCLVPILAVVNDISGHQTFLAISAGASGVLNVRLPTDKQLDAVLTTCSAAVPAARAPVGPALTYDGDTPVARQDDGRLVRMLCGTTSISAIAQQFYCSERSMYRRIRRLYQDMGVAGRTELRYRMNAASHKARVVPTRRSIGPG</sequence>
<evidence type="ECO:0000313" key="1">
    <source>
        <dbReference type="EMBL" id="MCP2271556.1"/>
    </source>
</evidence>
<reference evidence="1 2" key="1">
    <citation type="submission" date="2022-06" db="EMBL/GenBank/DDBJ databases">
        <title>Genomic Encyclopedia of Archaeal and Bacterial Type Strains, Phase II (KMG-II): from individual species to whole genera.</title>
        <authorList>
            <person name="Goeker M."/>
        </authorList>
    </citation>
    <scope>NUCLEOTIDE SEQUENCE [LARGE SCALE GENOMIC DNA]</scope>
    <source>
        <strain evidence="1 2">DSM 44255</strain>
    </source>
</reference>
<dbReference type="Proteomes" id="UP001205185">
    <property type="component" value="Unassembled WGS sequence"/>
</dbReference>
<gene>
    <name evidence="1" type="ORF">LV75_004070</name>
</gene>
<dbReference type="RefSeq" id="WP_253888489.1">
    <property type="nucleotide sequence ID" value="NZ_BAAAVB010000005.1"/>
</dbReference>
<protein>
    <submittedName>
        <fullName evidence="1">DNA-binding response regulator, NarL/FixJ family, contains REC and HTH domains</fullName>
    </submittedName>
</protein>
<dbReference type="Gene3D" id="3.40.50.2300">
    <property type="match status" value="1"/>
</dbReference>
<keyword evidence="1" id="KW-0238">DNA-binding</keyword>
<proteinExistence type="predicted"/>
<dbReference type="GO" id="GO:0003677">
    <property type="term" value="F:DNA binding"/>
    <property type="evidence" value="ECO:0007669"/>
    <property type="project" value="UniProtKB-KW"/>
</dbReference>
<dbReference type="EMBL" id="JAMTCO010000009">
    <property type="protein sequence ID" value="MCP2271556.1"/>
    <property type="molecule type" value="Genomic_DNA"/>
</dbReference>
<comment type="caution">
    <text evidence="1">The sequence shown here is derived from an EMBL/GenBank/DDBJ whole genome shotgun (WGS) entry which is preliminary data.</text>
</comment>
<keyword evidence="2" id="KW-1185">Reference proteome</keyword>
<accession>A0ABT1IFY5</accession>
<organism evidence="1 2">
    <name type="scientific">Actinokineospora diospyrosa</name>
    <dbReference type="NCBI Taxonomy" id="103728"/>
    <lineage>
        <taxon>Bacteria</taxon>
        <taxon>Bacillati</taxon>
        <taxon>Actinomycetota</taxon>
        <taxon>Actinomycetes</taxon>
        <taxon>Pseudonocardiales</taxon>
        <taxon>Pseudonocardiaceae</taxon>
        <taxon>Actinokineospora</taxon>
    </lineage>
</organism>
<evidence type="ECO:0000313" key="2">
    <source>
        <dbReference type="Proteomes" id="UP001205185"/>
    </source>
</evidence>